<keyword evidence="3" id="KW-1185">Reference proteome</keyword>
<sequence>QDEQLEIFQEESAVLKRKGQEEIAEYKEQIKQHAQTIVALEDSLLEAKQQQKMLEEENNEPSQGTVSFAGIFLVNFREELAAAQSTLLAKEAAIVRLTKELSESRARMSDMRGELSEKQKAELERSWNRAERQEHDLNTLREKLSEMSNLVAKKDRELKAAAAELRYKLLRAGGLPKLSPERLPGRQGRAKLSLGENRLGFQFQEPAVDLADLGAKCRGLRHEETIQRQKEGLAELRERIKALEKTRLSTVMSSKAAEPLAAKKTDLPEKRVQKAGLEKEAAPLAGGKMKCSKCLGRFPNGCSHVTTSEAASLEVSEVLDLGERMYLDLIGALGSLMNMKELAGMQPVQHLPQEERGKVGQQRRKDFELLYEKISKLKSRLERKEEMLKDYEARIEQLRLNQVSLQTCQEEMLKLEDEVYREAEEKALLREALERTRVQLGQEKRLNRAVKQRKV</sequence>
<feature type="coiled-coil region" evidence="1">
    <location>
        <begin position="16"/>
        <end position="60"/>
    </location>
</feature>
<dbReference type="EMBL" id="VXAL01019880">
    <property type="protein sequence ID" value="NXK56714.1"/>
    <property type="molecule type" value="Genomic_DNA"/>
</dbReference>
<evidence type="ECO:0000313" key="3">
    <source>
        <dbReference type="Proteomes" id="UP000537522"/>
    </source>
</evidence>
<name>A0A7L0KI68_CHATO</name>
<protein>
    <submittedName>
        <fullName evidence="2">FHAD1 protein</fullName>
    </submittedName>
</protein>
<comment type="caution">
    <text evidence="2">The sequence shown here is derived from an EMBL/GenBank/DDBJ whole genome shotgun (WGS) entry which is preliminary data.</text>
</comment>
<gene>
    <name evidence="2" type="primary">Fhad1_0</name>
    <name evidence="2" type="ORF">CHATOR_R04579</name>
</gene>
<feature type="non-terminal residue" evidence="2">
    <location>
        <position position="1"/>
    </location>
</feature>
<evidence type="ECO:0000313" key="2">
    <source>
        <dbReference type="EMBL" id="NXK56714.1"/>
    </source>
</evidence>
<evidence type="ECO:0000256" key="1">
    <source>
        <dbReference type="SAM" id="Coils"/>
    </source>
</evidence>
<proteinExistence type="predicted"/>
<feature type="non-terminal residue" evidence="2">
    <location>
        <position position="455"/>
    </location>
</feature>
<dbReference type="AlphaFoldDB" id="A0A7L0KI68"/>
<reference evidence="2 3" key="1">
    <citation type="submission" date="2019-09" db="EMBL/GenBank/DDBJ databases">
        <title>Bird 10,000 Genomes (B10K) Project - Family phase.</title>
        <authorList>
            <person name="Zhang G."/>
        </authorList>
    </citation>
    <scope>NUCLEOTIDE SEQUENCE [LARGE SCALE GENOMIC DNA]</scope>
    <source>
        <strain evidence="2">B10K-DU-011-36</strain>
        <tissue evidence="2">Muscle</tissue>
    </source>
</reference>
<feature type="coiled-coil region" evidence="1">
    <location>
        <begin position="94"/>
        <end position="164"/>
    </location>
</feature>
<keyword evidence="1" id="KW-0175">Coiled coil</keyword>
<organism evidence="2 3">
    <name type="scientific">Chauna torquata</name>
    <name type="common">Southern screamer</name>
    <dbReference type="NCBI Taxonomy" id="30388"/>
    <lineage>
        <taxon>Eukaryota</taxon>
        <taxon>Metazoa</taxon>
        <taxon>Chordata</taxon>
        <taxon>Craniata</taxon>
        <taxon>Vertebrata</taxon>
        <taxon>Euteleostomi</taxon>
        <taxon>Archelosauria</taxon>
        <taxon>Archosauria</taxon>
        <taxon>Dinosauria</taxon>
        <taxon>Saurischia</taxon>
        <taxon>Theropoda</taxon>
        <taxon>Coelurosauria</taxon>
        <taxon>Aves</taxon>
        <taxon>Neognathae</taxon>
        <taxon>Galloanserae</taxon>
        <taxon>Anseriformes</taxon>
        <taxon>Anhimidae</taxon>
        <taxon>Chauna</taxon>
    </lineage>
</organism>
<accession>A0A7L0KI68</accession>
<feature type="coiled-coil region" evidence="1">
    <location>
        <begin position="367"/>
        <end position="425"/>
    </location>
</feature>
<dbReference type="Proteomes" id="UP000537522">
    <property type="component" value="Unassembled WGS sequence"/>
</dbReference>